<accession>T1F5M5</accession>
<reference evidence="1 3" key="2">
    <citation type="journal article" date="2013" name="Nature">
        <title>Insights into bilaterian evolution from three spiralian genomes.</title>
        <authorList>
            <person name="Simakov O."/>
            <person name="Marletaz F."/>
            <person name="Cho S.J."/>
            <person name="Edsinger-Gonzales E."/>
            <person name="Havlak P."/>
            <person name="Hellsten U."/>
            <person name="Kuo D.H."/>
            <person name="Larsson T."/>
            <person name="Lv J."/>
            <person name="Arendt D."/>
            <person name="Savage R."/>
            <person name="Osoegawa K."/>
            <person name="de Jong P."/>
            <person name="Grimwood J."/>
            <person name="Chapman J.A."/>
            <person name="Shapiro H."/>
            <person name="Aerts A."/>
            <person name="Otillar R.P."/>
            <person name="Terry A.Y."/>
            <person name="Boore J.L."/>
            <person name="Grigoriev I.V."/>
            <person name="Lindberg D.R."/>
            <person name="Seaver E.C."/>
            <person name="Weisblat D.A."/>
            <person name="Putnam N.H."/>
            <person name="Rokhsar D.S."/>
        </authorList>
    </citation>
    <scope>NUCLEOTIDE SEQUENCE</scope>
</reference>
<evidence type="ECO:0000313" key="1">
    <source>
        <dbReference type="EMBL" id="ESO04256.1"/>
    </source>
</evidence>
<evidence type="ECO:0000313" key="2">
    <source>
        <dbReference type="EnsemblMetazoa" id="HelroP172612"/>
    </source>
</evidence>
<dbReference type="HOGENOM" id="CLU_2017697_0_0_1"/>
<name>T1F5M5_HELRO</name>
<dbReference type="RefSeq" id="XP_009017525.1">
    <property type="nucleotide sequence ID" value="XM_009019277.1"/>
</dbReference>
<evidence type="ECO:0000313" key="3">
    <source>
        <dbReference type="Proteomes" id="UP000015101"/>
    </source>
</evidence>
<dbReference type="AlphaFoldDB" id="T1F5M5"/>
<dbReference type="InParanoid" id="T1F5M5"/>
<dbReference type="CTD" id="20204124"/>
<gene>
    <name evidence="2" type="primary">20204124</name>
    <name evidence="1" type="ORF">HELRODRAFT_172612</name>
</gene>
<dbReference type="Proteomes" id="UP000015101">
    <property type="component" value="Unassembled WGS sequence"/>
</dbReference>
<keyword evidence="3" id="KW-1185">Reference proteome</keyword>
<dbReference type="EMBL" id="KB096502">
    <property type="protein sequence ID" value="ESO04256.1"/>
    <property type="molecule type" value="Genomic_DNA"/>
</dbReference>
<dbReference type="GeneID" id="20204124"/>
<organism evidence="2 3">
    <name type="scientific">Helobdella robusta</name>
    <name type="common">Californian leech</name>
    <dbReference type="NCBI Taxonomy" id="6412"/>
    <lineage>
        <taxon>Eukaryota</taxon>
        <taxon>Metazoa</taxon>
        <taxon>Spiralia</taxon>
        <taxon>Lophotrochozoa</taxon>
        <taxon>Annelida</taxon>
        <taxon>Clitellata</taxon>
        <taxon>Hirudinea</taxon>
        <taxon>Rhynchobdellida</taxon>
        <taxon>Glossiphoniidae</taxon>
        <taxon>Helobdella</taxon>
    </lineage>
</organism>
<sequence>MSDINEHFHQVEVKSFFILEHIKQDPVRFTLLIMFGHYEVINRFFYNNNSFTSNNYNLINKDNKRASNHNCHNKDNKSNLQKYPTILHNLYVQCKNRDPSSCYYNYCYSGMFSDTLQTCVSMV</sequence>
<proteinExistence type="predicted"/>
<dbReference type="KEGG" id="hro:HELRODRAFT_172612"/>
<reference evidence="3" key="1">
    <citation type="submission" date="2012-12" db="EMBL/GenBank/DDBJ databases">
        <authorList>
            <person name="Hellsten U."/>
            <person name="Grimwood J."/>
            <person name="Chapman J.A."/>
            <person name="Shapiro H."/>
            <person name="Aerts A."/>
            <person name="Otillar R.P."/>
            <person name="Terry A.Y."/>
            <person name="Boore J.L."/>
            <person name="Simakov O."/>
            <person name="Marletaz F."/>
            <person name="Cho S.-J."/>
            <person name="Edsinger-Gonzales E."/>
            <person name="Havlak P."/>
            <person name="Kuo D.-H."/>
            <person name="Larsson T."/>
            <person name="Lv J."/>
            <person name="Arendt D."/>
            <person name="Savage R."/>
            <person name="Osoegawa K."/>
            <person name="de Jong P."/>
            <person name="Lindberg D.R."/>
            <person name="Seaver E.C."/>
            <person name="Weisblat D.A."/>
            <person name="Putnam N.H."/>
            <person name="Grigoriev I.V."/>
            <person name="Rokhsar D.S."/>
        </authorList>
    </citation>
    <scope>NUCLEOTIDE SEQUENCE</scope>
</reference>
<dbReference type="EMBL" id="AMQM01004294">
    <property type="status" value="NOT_ANNOTATED_CDS"/>
    <property type="molecule type" value="Genomic_DNA"/>
</dbReference>
<dbReference type="EnsemblMetazoa" id="HelroT172612">
    <property type="protein sequence ID" value="HelroP172612"/>
    <property type="gene ID" value="HelroG172612"/>
</dbReference>
<protein>
    <submittedName>
        <fullName evidence="1 2">Uncharacterized protein</fullName>
    </submittedName>
</protein>
<reference evidence="2" key="3">
    <citation type="submission" date="2015-06" db="UniProtKB">
        <authorList>
            <consortium name="EnsemblMetazoa"/>
        </authorList>
    </citation>
    <scope>IDENTIFICATION</scope>
</reference>